<keyword evidence="4 7" id="KW-0963">Cytoplasm</keyword>
<dbReference type="PATRIC" id="fig|1630135.4.peg.1354"/>
<dbReference type="FunFam" id="3.30.160.20:FF:000004">
    <property type="entry name" value="Peptide chain release factor 1"/>
    <property type="match status" value="1"/>
</dbReference>
<dbReference type="Gene3D" id="6.10.140.1950">
    <property type="match status" value="1"/>
</dbReference>
<dbReference type="PANTHER" id="PTHR43804">
    <property type="entry name" value="LD18447P"/>
    <property type="match status" value="1"/>
</dbReference>
<dbReference type="HAMAP" id="MF_00093">
    <property type="entry name" value="Rel_fac_1"/>
    <property type="match status" value="1"/>
</dbReference>
<evidence type="ECO:0000256" key="6">
    <source>
        <dbReference type="ARBA" id="ARBA00050039"/>
    </source>
</evidence>
<keyword evidence="3 7" id="KW-0488">Methylation</keyword>
<comment type="function">
    <text evidence="1 7">Peptide chain release factor 1 directs the termination of translation in response to the peptide chain termination codons UAG and UAA.</text>
</comment>
<evidence type="ECO:0000256" key="4">
    <source>
        <dbReference type="ARBA" id="ARBA00022490"/>
    </source>
</evidence>
<dbReference type="InterPro" id="IPR045853">
    <property type="entry name" value="Pep_chain_release_fac_I_sf"/>
</dbReference>
<dbReference type="Gene3D" id="3.30.160.20">
    <property type="match status" value="1"/>
</dbReference>
<dbReference type="Pfam" id="PF03462">
    <property type="entry name" value="PCRF"/>
    <property type="match status" value="1"/>
</dbReference>
<name>A0A1B0ZIT8_9MICO</name>
<dbReference type="AlphaFoldDB" id="A0A1B0ZIT8"/>
<reference evidence="9 10" key="1">
    <citation type="submission" date="2015-06" db="EMBL/GenBank/DDBJ databases">
        <title>Investigation of pathophysiology for high-risk pregnancy and development of treatment modality based on it.</title>
        <authorList>
            <person name="Kim B.-C."/>
            <person name="Lim S."/>
        </authorList>
    </citation>
    <scope>NUCLEOTIDE SEQUENCE [LARGE SCALE GENOMIC DNA]</scope>
    <source>
        <strain evidence="9 10">AD1-86</strain>
    </source>
</reference>
<dbReference type="InterPro" id="IPR005139">
    <property type="entry name" value="PCRF"/>
</dbReference>
<evidence type="ECO:0000256" key="7">
    <source>
        <dbReference type="HAMAP-Rule" id="MF_00093"/>
    </source>
</evidence>
<proteinExistence type="inferred from homology"/>
<dbReference type="Pfam" id="PF00472">
    <property type="entry name" value="RF-1"/>
    <property type="match status" value="1"/>
</dbReference>
<evidence type="ECO:0000256" key="3">
    <source>
        <dbReference type="ARBA" id="ARBA00022481"/>
    </source>
</evidence>
<evidence type="ECO:0000313" key="10">
    <source>
        <dbReference type="Proteomes" id="UP000092596"/>
    </source>
</evidence>
<dbReference type="SUPFAM" id="SSF75620">
    <property type="entry name" value="Release factor"/>
    <property type="match status" value="1"/>
</dbReference>
<evidence type="ECO:0000256" key="1">
    <source>
        <dbReference type="ARBA" id="ARBA00002986"/>
    </source>
</evidence>
<evidence type="ECO:0000259" key="8">
    <source>
        <dbReference type="PROSITE" id="PS00745"/>
    </source>
</evidence>
<dbReference type="InterPro" id="IPR000352">
    <property type="entry name" value="Pep_chain_release_fac_I"/>
</dbReference>
<dbReference type="EMBL" id="CP012117">
    <property type="protein sequence ID" value="ANP27905.1"/>
    <property type="molecule type" value="Genomic_DNA"/>
</dbReference>
<dbReference type="Proteomes" id="UP000092596">
    <property type="component" value="Chromosome"/>
</dbReference>
<sequence>MSAPLSRTRNLHARYTTSRKTLMFENVSSLVDEFSALEQQMADPALHNDHNKAKRVGRRYAELGPVVRAYREWLATGEDLETAREFAEEDSSMAEEAKALEAKREELTATLEDLLAPRDPNDARDVILEVKAGAGGDESALFAADLVRMYEAYATRNGWSTEIITETENDLGGYKDLSMSIRTRGNVGPAEGVWAHLKYEGGVHRVQRVPVTESQGRIHTSAVGVLVVPEADEADEDEFLAEQLHPNNLRIDVYRSSGPGGQSVNTTDSAVRITHLPTGLVVSCQNEKSQLQNKEQAMRILRSRLLDAVHAEQEAEASATRRSQVRTVDRSERIRTYNFPENRIADHRTGYKANNLDQVLNGDLEPVVKSLMDADREAMLAAAGSNE</sequence>
<dbReference type="Gene3D" id="3.30.70.1660">
    <property type="match status" value="1"/>
</dbReference>
<comment type="similarity">
    <text evidence="2 7">Belongs to the prokaryotic/mitochondrial release factor family.</text>
</comment>
<evidence type="ECO:0000256" key="5">
    <source>
        <dbReference type="ARBA" id="ARBA00022917"/>
    </source>
</evidence>
<protein>
    <recommendedName>
        <fullName evidence="6 7">Peptide chain release factor 1</fullName>
        <shortName evidence="7">RF-1</shortName>
    </recommendedName>
</protein>
<dbReference type="GO" id="GO:0005737">
    <property type="term" value="C:cytoplasm"/>
    <property type="evidence" value="ECO:0007669"/>
    <property type="project" value="UniProtKB-SubCell"/>
</dbReference>
<evidence type="ECO:0000256" key="2">
    <source>
        <dbReference type="ARBA" id="ARBA00010835"/>
    </source>
</evidence>
<evidence type="ECO:0000313" key="9">
    <source>
        <dbReference type="EMBL" id="ANP27905.1"/>
    </source>
</evidence>
<dbReference type="KEGG" id="dva:DAD186_13550"/>
<feature type="modified residue" description="N5-methylglutamine" evidence="7">
    <location>
        <position position="262"/>
    </location>
</feature>
<dbReference type="InterPro" id="IPR004373">
    <property type="entry name" value="RF-1"/>
</dbReference>
<dbReference type="PROSITE" id="PS00745">
    <property type="entry name" value="RF_PROK_I"/>
    <property type="match status" value="1"/>
</dbReference>
<feature type="domain" description="Prokaryotic-type class I peptide chain release factors" evidence="8">
    <location>
        <begin position="255"/>
        <end position="271"/>
    </location>
</feature>
<comment type="PTM">
    <text evidence="7">Methylated by PrmC. Methylation increases the termination efficiency of RF1.</text>
</comment>
<gene>
    <name evidence="7" type="primary">prfA</name>
    <name evidence="9" type="ORF">DAD186_13550</name>
</gene>
<dbReference type="NCBIfam" id="NF001859">
    <property type="entry name" value="PRK00591.1"/>
    <property type="match status" value="1"/>
</dbReference>
<dbReference type="GO" id="GO:0016149">
    <property type="term" value="F:translation release factor activity, codon specific"/>
    <property type="evidence" value="ECO:0007669"/>
    <property type="project" value="UniProtKB-UniRule"/>
</dbReference>
<dbReference type="NCBIfam" id="TIGR00019">
    <property type="entry name" value="prfA"/>
    <property type="match status" value="1"/>
</dbReference>
<dbReference type="STRING" id="1630135.DAD186_13550"/>
<organism evidence="9 10">
    <name type="scientific">Dermabacter vaginalis</name>
    <dbReference type="NCBI Taxonomy" id="1630135"/>
    <lineage>
        <taxon>Bacteria</taxon>
        <taxon>Bacillati</taxon>
        <taxon>Actinomycetota</taxon>
        <taxon>Actinomycetes</taxon>
        <taxon>Micrococcales</taxon>
        <taxon>Dermabacteraceae</taxon>
        <taxon>Dermabacter</taxon>
    </lineage>
</organism>
<dbReference type="InterPro" id="IPR050057">
    <property type="entry name" value="Prokaryotic/Mito_RF"/>
</dbReference>
<comment type="subcellular location">
    <subcellularLocation>
        <location evidence="7">Cytoplasm</location>
    </subcellularLocation>
</comment>
<dbReference type="PANTHER" id="PTHR43804:SF7">
    <property type="entry name" value="LD18447P"/>
    <property type="match status" value="1"/>
</dbReference>
<accession>A0A1B0ZIT8</accession>
<keyword evidence="5 7" id="KW-0648">Protein biosynthesis</keyword>
<dbReference type="SMART" id="SM00937">
    <property type="entry name" value="PCRF"/>
    <property type="match status" value="1"/>
</dbReference>